<name>A0AAN5CX07_9BILA</name>
<gene>
    <name evidence="2" type="ORF">PMAYCL1PPCAC_22451</name>
</gene>
<dbReference type="GO" id="GO:0005802">
    <property type="term" value="C:trans-Golgi network"/>
    <property type="evidence" value="ECO:0007669"/>
    <property type="project" value="TreeGrafter"/>
</dbReference>
<evidence type="ECO:0000259" key="1">
    <source>
        <dbReference type="Pfam" id="PF24601"/>
    </source>
</evidence>
<dbReference type="Proteomes" id="UP001328107">
    <property type="component" value="Unassembled WGS sequence"/>
</dbReference>
<organism evidence="2 3">
    <name type="scientific">Pristionchus mayeri</name>
    <dbReference type="NCBI Taxonomy" id="1317129"/>
    <lineage>
        <taxon>Eukaryota</taxon>
        <taxon>Metazoa</taxon>
        <taxon>Ecdysozoa</taxon>
        <taxon>Nematoda</taxon>
        <taxon>Chromadorea</taxon>
        <taxon>Rhabditida</taxon>
        <taxon>Rhabditina</taxon>
        <taxon>Diplogasteromorpha</taxon>
        <taxon>Diplogasteroidea</taxon>
        <taxon>Neodiplogasteridae</taxon>
        <taxon>Pristionchus</taxon>
    </lineage>
</organism>
<feature type="non-terminal residue" evidence="2">
    <location>
        <position position="285"/>
    </location>
</feature>
<dbReference type="GO" id="GO:0005829">
    <property type="term" value="C:cytosol"/>
    <property type="evidence" value="ECO:0007669"/>
    <property type="project" value="GOC"/>
</dbReference>
<reference evidence="3" key="1">
    <citation type="submission" date="2022-10" db="EMBL/GenBank/DDBJ databases">
        <title>Genome assembly of Pristionchus species.</title>
        <authorList>
            <person name="Yoshida K."/>
            <person name="Sommer R.J."/>
        </authorList>
    </citation>
    <scope>NUCLEOTIDE SEQUENCE [LARGE SCALE GENOMIC DNA]</scope>
    <source>
        <strain evidence="3">RS5460</strain>
    </source>
</reference>
<dbReference type="InterPro" id="IPR040314">
    <property type="entry name" value="DOP1"/>
</dbReference>
<dbReference type="EMBL" id="BTRK01000005">
    <property type="protein sequence ID" value="GMR52256.1"/>
    <property type="molecule type" value="Genomic_DNA"/>
</dbReference>
<dbReference type="GO" id="GO:0006895">
    <property type="term" value="P:Golgi to endosome transport"/>
    <property type="evidence" value="ECO:0007669"/>
    <property type="project" value="InterPro"/>
</dbReference>
<proteinExistence type="predicted"/>
<feature type="domain" description="DOP1-like TPR" evidence="1">
    <location>
        <begin position="1"/>
        <end position="276"/>
    </location>
</feature>
<evidence type="ECO:0000313" key="2">
    <source>
        <dbReference type="EMBL" id="GMR52256.1"/>
    </source>
</evidence>
<comment type="caution">
    <text evidence="2">The sequence shown here is derived from an EMBL/GenBank/DDBJ whole genome shotgun (WGS) entry which is preliminary data.</text>
</comment>
<dbReference type="Pfam" id="PF24601">
    <property type="entry name" value="TPR_DOP1"/>
    <property type="match status" value="1"/>
</dbReference>
<dbReference type="PANTHER" id="PTHR14042">
    <property type="entry name" value="DOPEY-RELATED"/>
    <property type="match status" value="1"/>
</dbReference>
<accession>A0AAN5CX07</accession>
<sequence length="285" mass="31346">MLLYSESGRVVDLGRAETAFRILLALLRPRGAPVPSSILLNCLVSSMAATAPMPTPFLAFAGGNGDGTAPESITLPDLMSRHVRAILGRTFWGNDDGTDASAAGGVSKQVQAVVDESRTRNLTQLELIMTISLHFLRSFFVNSPIAPVSKNDLIMSWKCKIAILDLLAEIMRELSTMMLTQQSKAFVTFIQTTLSRTKMQKCLLLLLVSSVHDPRKTERSDEMHLSMLIAEYNEGIRMTPKGLRRDGRLAGLVGAYNRSLLSLTAATIRLEFEIKHGFNSYSDQV</sequence>
<evidence type="ECO:0000313" key="3">
    <source>
        <dbReference type="Proteomes" id="UP001328107"/>
    </source>
</evidence>
<dbReference type="PANTHER" id="PTHR14042:SF24">
    <property type="entry name" value="PROTEIN DOPEY-1 HOMOLOG"/>
    <property type="match status" value="1"/>
</dbReference>
<dbReference type="AlphaFoldDB" id="A0AAN5CX07"/>
<protein>
    <recommendedName>
        <fullName evidence="1">DOP1-like TPR domain-containing protein</fullName>
    </recommendedName>
</protein>
<dbReference type="GO" id="GO:0005768">
    <property type="term" value="C:endosome"/>
    <property type="evidence" value="ECO:0007669"/>
    <property type="project" value="TreeGrafter"/>
</dbReference>
<dbReference type="InterPro" id="IPR056459">
    <property type="entry name" value="TPR_DOP1"/>
</dbReference>
<keyword evidence="3" id="KW-1185">Reference proteome</keyword>